<dbReference type="InterPro" id="IPR036249">
    <property type="entry name" value="Thioredoxin-like_sf"/>
</dbReference>
<keyword evidence="4" id="KW-1185">Reference proteome</keyword>
<dbReference type="PANTHER" id="PTHR44051:SF21">
    <property type="entry name" value="GLUTATHIONE S-TRANSFERASE FAMILY PROTEIN"/>
    <property type="match status" value="1"/>
</dbReference>
<feature type="domain" description="GST C-terminal" evidence="2">
    <location>
        <begin position="86"/>
        <end position="208"/>
    </location>
</feature>
<dbReference type="PROSITE" id="PS50405">
    <property type="entry name" value="GST_CTER"/>
    <property type="match status" value="1"/>
</dbReference>
<dbReference type="CDD" id="cd03188">
    <property type="entry name" value="GST_C_Beta"/>
    <property type="match status" value="1"/>
</dbReference>
<proteinExistence type="predicted"/>
<protein>
    <submittedName>
        <fullName evidence="3">Glutathione S-transferase family protein</fullName>
    </submittedName>
</protein>
<dbReference type="SFLD" id="SFLDS00019">
    <property type="entry name" value="Glutathione_Transferase_(cytos"/>
    <property type="match status" value="1"/>
</dbReference>
<name>A0A371K2X7_9GAMM</name>
<gene>
    <name evidence="3" type="ORF">DX914_03710</name>
</gene>
<dbReference type="Pfam" id="PF13409">
    <property type="entry name" value="GST_N_2"/>
    <property type="match status" value="1"/>
</dbReference>
<dbReference type="PANTHER" id="PTHR44051">
    <property type="entry name" value="GLUTATHIONE S-TRANSFERASE-RELATED"/>
    <property type="match status" value="1"/>
</dbReference>
<dbReference type="InterPro" id="IPR010987">
    <property type="entry name" value="Glutathione-S-Trfase_C-like"/>
</dbReference>
<organism evidence="3 4">
    <name type="scientific">Lysobacter silvisoli</name>
    <dbReference type="NCBI Taxonomy" id="2293254"/>
    <lineage>
        <taxon>Bacteria</taxon>
        <taxon>Pseudomonadati</taxon>
        <taxon>Pseudomonadota</taxon>
        <taxon>Gammaproteobacteria</taxon>
        <taxon>Lysobacterales</taxon>
        <taxon>Lysobacteraceae</taxon>
        <taxon>Lysobacter</taxon>
    </lineage>
</organism>
<keyword evidence="3" id="KW-0808">Transferase</keyword>
<dbReference type="SFLD" id="SFLDG01150">
    <property type="entry name" value="Main.1:_Beta-like"/>
    <property type="match status" value="1"/>
</dbReference>
<dbReference type="AlphaFoldDB" id="A0A371K2X7"/>
<evidence type="ECO:0000259" key="2">
    <source>
        <dbReference type="PROSITE" id="PS50405"/>
    </source>
</evidence>
<comment type="caution">
    <text evidence="3">The sequence shown here is derived from an EMBL/GenBank/DDBJ whole genome shotgun (WGS) entry which is preliminary data.</text>
</comment>
<dbReference type="InterPro" id="IPR004045">
    <property type="entry name" value="Glutathione_S-Trfase_N"/>
</dbReference>
<dbReference type="Proteomes" id="UP000264492">
    <property type="component" value="Unassembled WGS sequence"/>
</dbReference>
<dbReference type="Gene3D" id="1.20.1050.10">
    <property type="match status" value="1"/>
</dbReference>
<dbReference type="EMBL" id="QTSU01000001">
    <property type="protein sequence ID" value="RDZ28263.1"/>
    <property type="molecule type" value="Genomic_DNA"/>
</dbReference>
<evidence type="ECO:0000313" key="4">
    <source>
        <dbReference type="Proteomes" id="UP000264492"/>
    </source>
</evidence>
<dbReference type="SUPFAM" id="SSF52833">
    <property type="entry name" value="Thioredoxin-like"/>
    <property type="match status" value="1"/>
</dbReference>
<reference evidence="3 4" key="1">
    <citation type="submission" date="2018-08" db="EMBL/GenBank/DDBJ databases">
        <title>Lysobacter sp. zong2l5, whole genome shotgun sequence.</title>
        <authorList>
            <person name="Zhang X."/>
            <person name="Feng G."/>
            <person name="Zhu H."/>
        </authorList>
    </citation>
    <scope>NUCLEOTIDE SEQUENCE [LARGE SCALE GENOMIC DNA]</scope>
    <source>
        <strain evidence="4">zong2l5</strain>
    </source>
</reference>
<dbReference type="SUPFAM" id="SSF47616">
    <property type="entry name" value="GST C-terminal domain-like"/>
    <property type="match status" value="1"/>
</dbReference>
<dbReference type="SFLD" id="SFLDG00358">
    <property type="entry name" value="Main_(cytGST)"/>
    <property type="match status" value="1"/>
</dbReference>
<evidence type="ECO:0000259" key="1">
    <source>
        <dbReference type="PROSITE" id="PS50404"/>
    </source>
</evidence>
<sequence>MYALYYSPGAASLVVHWLLIELDAPHELRLTDIASGAHKTPEYLALNPEGRIPTLVVDDEPLCETAALLLLLGDRHPESGFAPAPTDPRRGAYYQWMLYLANAVQSPLRLWWYPSDLGAADPEAVRAAVRERVESAWQRIDAHLAAHGPYLLGEGPGIVDFYLTMLMRWTRNMPRPGHDWPHLAELARRMKARPSFRTLYEREGLTEWA</sequence>
<dbReference type="InterPro" id="IPR036282">
    <property type="entry name" value="Glutathione-S-Trfase_C_sf"/>
</dbReference>
<dbReference type="Pfam" id="PF13410">
    <property type="entry name" value="GST_C_2"/>
    <property type="match status" value="1"/>
</dbReference>
<dbReference type="OrthoDB" id="5740960at2"/>
<dbReference type="RefSeq" id="WP_115857705.1">
    <property type="nucleotide sequence ID" value="NZ_QTSU01000001.1"/>
</dbReference>
<dbReference type="CDD" id="cd03057">
    <property type="entry name" value="GST_N_Beta"/>
    <property type="match status" value="1"/>
</dbReference>
<dbReference type="GO" id="GO:0016740">
    <property type="term" value="F:transferase activity"/>
    <property type="evidence" value="ECO:0007669"/>
    <property type="project" value="UniProtKB-KW"/>
</dbReference>
<evidence type="ECO:0000313" key="3">
    <source>
        <dbReference type="EMBL" id="RDZ28263.1"/>
    </source>
</evidence>
<dbReference type="Gene3D" id="3.40.30.10">
    <property type="entry name" value="Glutaredoxin"/>
    <property type="match status" value="1"/>
</dbReference>
<feature type="domain" description="GST N-terminal" evidence="1">
    <location>
        <begin position="1"/>
        <end position="80"/>
    </location>
</feature>
<dbReference type="InterPro" id="IPR040079">
    <property type="entry name" value="Glutathione_S-Trfase"/>
</dbReference>
<accession>A0A371K2X7</accession>
<dbReference type="PROSITE" id="PS50404">
    <property type="entry name" value="GST_NTER"/>
    <property type="match status" value="1"/>
</dbReference>